<comment type="caution">
    <text evidence="1">The sequence shown here is derived from an EMBL/GenBank/DDBJ whole genome shotgun (WGS) entry which is preliminary data.</text>
</comment>
<evidence type="ECO:0000313" key="2">
    <source>
        <dbReference type="Proteomes" id="UP000266178"/>
    </source>
</evidence>
<name>A0A399FB44_9DEIN</name>
<dbReference type="EMBL" id="QWLB01000006">
    <property type="protein sequence ID" value="RIH93428.1"/>
    <property type="molecule type" value="Genomic_DNA"/>
</dbReference>
<evidence type="ECO:0000313" key="1">
    <source>
        <dbReference type="EMBL" id="RIH93428.1"/>
    </source>
</evidence>
<proteinExistence type="predicted"/>
<protein>
    <submittedName>
        <fullName evidence="1">Uncharacterized protein</fullName>
    </submittedName>
</protein>
<dbReference type="AlphaFoldDB" id="A0A399FB44"/>
<reference evidence="1 2" key="1">
    <citation type="submission" date="2018-08" db="EMBL/GenBank/DDBJ databases">
        <title>Meiothermus granaticius genome AF-68 sequencing project.</title>
        <authorList>
            <person name="Da Costa M.S."/>
            <person name="Albuquerque L."/>
            <person name="Raposo P."/>
            <person name="Froufe H.J.C."/>
            <person name="Barroso C.S."/>
            <person name="Egas C."/>
        </authorList>
    </citation>
    <scope>NUCLEOTIDE SEQUENCE [LARGE SCALE GENOMIC DNA]</scope>
    <source>
        <strain evidence="1 2">AF-68</strain>
    </source>
</reference>
<sequence length="146" mass="16582">MALHQHIERLLRTLEVPDLAVEVPEEIPDENAFLEAMETALNSFLEDGEDDQSPLALIEADPQSYDLSDEPEPAELQEAVRSFMNAGDSTLSLITPDNPLRPEGGEDPHKYWIFLLQMPSLSEHHWWAIVNKQKPSDVYNYGIIDE</sequence>
<dbReference type="RefSeq" id="WP_119356203.1">
    <property type="nucleotide sequence ID" value="NZ_BJXM01000013.1"/>
</dbReference>
<dbReference type="OrthoDB" id="25628at2"/>
<keyword evidence="2" id="KW-1185">Reference proteome</keyword>
<dbReference type="Proteomes" id="UP000266178">
    <property type="component" value="Unassembled WGS sequence"/>
</dbReference>
<gene>
    <name evidence="1" type="ORF">Mgrana_00684</name>
</gene>
<organism evidence="1 2">
    <name type="scientific">Meiothermus granaticius NBRC 107808</name>
    <dbReference type="NCBI Taxonomy" id="1227551"/>
    <lineage>
        <taxon>Bacteria</taxon>
        <taxon>Thermotogati</taxon>
        <taxon>Deinococcota</taxon>
        <taxon>Deinococci</taxon>
        <taxon>Thermales</taxon>
        <taxon>Thermaceae</taxon>
        <taxon>Meiothermus</taxon>
    </lineage>
</organism>
<accession>A0A399FB44</accession>